<reference evidence="1 2" key="1">
    <citation type="submission" date="2018-04" db="EMBL/GenBank/DDBJ databases">
        <title>Genomic Encyclopedia of Type Strains, Phase IV (KMG-IV): sequencing the most valuable type-strain genomes for metagenomic binning, comparative biology and taxonomic classification.</title>
        <authorList>
            <person name="Goeker M."/>
        </authorList>
    </citation>
    <scope>NUCLEOTIDE SEQUENCE [LARGE SCALE GENOMIC DNA]</scope>
    <source>
        <strain evidence="1 2">DSM 7138</strain>
    </source>
</reference>
<organism evidence="1 2">
    <name type="scientific">Mycoplana dimorpha</name>
    <dbReference type="NCBI Taxonomy" id="28320"/>
    <lineage>
        <taxon>Bacteria</taxon>
        <taxon>Pseudomonadati</taxon>
        <taxon>Pseudomonadota</taxon>
        <taxon>Alphaproteobacteria</taxon>
        <taxon>Hyphomicrobiales</taxon>
        <taxon>Rhizobiaceae</taxon>
        <taxon>Mycoplana</taxon>
    </lineage>
</organism>
<evidence type="ECO:0000313" key="2">
    <source>
        <dbReference type="Proteomes" id="UP000241247"/>
    </source>
</evidence>
<dbReference type="EMBL" id="PZZZ01000012">
    <property type="protein sequence ID" value="PTM88381.1"/>
    <property type="molecule type" value="Genomic_DNA"/>
</dbReference>
<name>A0A2T5ANV0_MYCDI</name>
<dbReference type="Proteomes" id="UP000241247">
    <property type="component" value="Unassembled WGS sequence"/>
</dbReference>
<evidence type="ECO:0000313" key="1">
    <source>
        <dbReference type="EMBL" id="PTM88381.1"/>
    </source>
</evidence>
<accession>A0A2T5ANV0</accession>
<proteinExistence type="predicted"/>
<protein>
    <submittedName>
        <fullName evidence="1">Uncharacterized protein</fullName>
    </submittedName>
</protein>
<comment type="caution">
    <text evidence="1">The sequence shown here is derived from an EMBL/GenBank/DDBJ whole genome shotgun (WGS) entry which is preliminary data.</text>
</comment>
<gene>
    <name evidence="1" type="ORF">C7449_11213</name>
</gene>
<keyword evidence="2" id="KW-1185">Reference proteome</keyword>
<sequence length="87" mass="9728">MEQRNDVSDLHEIVVRVTPKVRKFLDDWASIHECSLNDALTECMMEFMHEGGGYLCLSAEYAIKMIESGSLAKAVEAHKAVLDNNAT</sequence>
<dbReference type="AlphaFoldDB" id="A0A2T5ANV0"/>